<evidence type="ECO:0000313" key="4">
    <source>
        <dbReference type="Proteomes" id="UP001162029"/>
    </source>
</evidence>
<keyword evidence="4" id="KW-1185">Reference proteome</keyword>
<feature type="region of interest" description="Disordered" evidence="1">
    <location>
        <begin position="38"/>
        <end position="64"/>
    </location>
</feature>
<name>A0AAV0V539_9STRA</name>
<evidence type="ECO:0000313" key="3">
    <source>
        <dbReference type="EMBL" id="CAI5744316.1"/>
    </source>
</evidence>
<organism evidence="3 4">
    <name type="scientific">Peronospora destructor</name>
    <dbReference type="NCBI Taxonomy" id="86335"/>
    <lineage>
        <taxon>Eukaryota</taxon>
        <taxon>Sar</taxon>
        <taxon>Stramenopiles</taxon>
        <taxon>Oomycota</taxon>
        <taxon>Peronosporomycetes</taxon>
        <taxon>Peronosporales</taxon>
        <taxon>Peronosporaceae</taxon>
        <taxon>Peronospora</taxon>
    </lineage>
</organism>
<reference evidence="3" key="1">
    <citation type="submission" date="2022-12" db="EMBL/GenBank/DDBJ databases">
        <authorList>
            <person name="Webb A."/>
        </authorList>
    </citation>
    <scope>NUCLEOTIDE SEQUENCE</scope>
    <source>
        <strain evidence="3">Pd1</strain>
    </source>
</reference>
<sequence>MVNLNVSLILAAIAVAPVLANYSFKTAVQATLSTVISGNSANSSGPSKAIPAEDESCKQDAEMPDSCDGSNGWYPLSVVGREGYYCTQGSICTGGIGNCLGPHSDLIYGSTCVFLSEEINGCVLNTECPTTRSTKSKADTPTASSITDNCMVIPDTPSHKLSPGKSEDTTYTTPVNTAEPALQTEAPATVMSTLRKRRS</sequence>
<evidence type="ECO:0000256" key="2">
    <source>
        <dbReference type="SAM" id="SignalP"/>
    </source>
</evidence>
<keyword evidence="2" id="KW-0732">Signal</keyword>
<feature type="chain" id="PRO_5043336998" evidence="2">
    <location>
        <begin position="21"/>
        <end position="199"/>
    </location>
</feature>
<comment type="caution">
    <text evidence="3">The sequence shown here is derived from an EMBL/GenBank/DDBJ whole genome shotgun (WGS) entry which is preliminary data.</text>
</comment>
<feature type="region of interest" description="Disordered" evidence="1">
    <location>
        <begin position="156"/>
        <end position="199"/>
    </location>
</feature>
<accession>A0AAV0V539</accession>
<proteinExistence type="predicted"/>
<gene>
    <name evidence="3" type="ORF">PDE001_LOCUS9470</name>
</gene>
<protein>
    <submittedName>
        <fullName evidence="3">Uncharacterized protein</fullName>
    </submittedName>
</protein>
<evidence type="ECO:0000256" key="1">
    <source>
        <dbReference type="SAM" id="MobiDB-lite"/>
    </source>
</evidence>
<dbReference type="EMBL" id="CANTFM010002064">
    <property type="protein sequence ID" value="CAI5744316.1"/>
    <property type="molecule type" value="Genomic_DNA"/>
</dbReference>
<dbReference type="AlphaFoldDB" id="A0AAV0V539"/>
<dbReference type="Proteomes" id="UP001162029">
    <property type="component" value="Unassembled WGS sequence"/>
</dbReference>
<feature type="signal peptide" evidence="2">
    <location>
        <begin position="1"/>
        <end position="20"/>
    </location>
</feature>